<feature type="region of interest" description="Disordered" evidence="7">
    <location>
        <begin position="1"/>
        <end position="26"/>
    </location>
</feature>
<evidence type="ECO:0000256" key="2">
    <source>
        <dbReference type="ARBA" id="ARBA00007424"/>
    </source>
</evidence>
<dbReference type="SUPFAM" id="SSF52121">
    <property type="entry name" value="Lumazine synthase"/>
    <property type="match status" value="1"/>
</dbReference>
<evidence type="ECO:0000256" key="3">
    <source>
        <dbReference type="ARBA" id="ARBA00012664"/>
    </source>
</evidence>
<dbReference type="InterPro" id="IPR034964">
    <property type="entry name" value="LS"/>
</dbReference>
<dbReference type="CDD" id="cd09209">
    <property type="entry name" value="Lumazine_synthase-I"/>
    <property type="match status" value="1"/>
</dbReference>
<dbReference type="Gene3D" id="3.40.50.960">
    <property type="entry name" value="Lumazine/riboflavin synthase"/>
    <property type="match status" value="1"/>
</dbReference>
<evidence type="ECO:0000256" key="7">
    <source>
        <dbReference type="SAM" id="MobiDB-lite"/>
    </source>
</evidence>
<dbReference type="GO" id="GO:0000906">
    <property type="term" value="F:6,7-dimethyl-8-ribityllumazine synthase activity"/>
    <property type="evidence" value="ECO:0007669"/>
    <property type="project" value="UniProtKB-EC"/>
</dbReference>
<dbReference type="GO" id="GO:0009349">
    <property type="term" value="C:riboflavin synthase complex"/>
    <property type="evidence" value="ECO:0007669"/>
    <property type="project" value="InterPro"/>
</dbReference>
<sequence>MRAAARPVESPEMLVEAGSHLPNPHPAPGKRIGVVVSRFNGEVTTEMLAGCQDALAELGITSVDVYWVTGAWELPQATQRIAAQNMHDAIITIGCVIRGETPHFDVISSEVSRGLGAVARALEIPLLFGVLTTDTQEQAWARASREAGNKGLDLAWSALHMIALYDALES</sequence>
<evidence type="ECO:0000256" key="5">
    <source>
        <dbReference type="ARBA" id="ARBA00022679"/>
    </source>
</evidence>
<dbReference type="PANTHER" id="PTHR21058">
    <property type="entry name" value="6,7-DIMETHYL-8-RIBITYLLUMAZINE SYNTHASE DMRL SYNTHASE LUMAZINE SYNTHASE"/>
    <property type="match status" value="1"/>
</dbReference>
<comment type="catalytic activity">
    <reaction evidence="6">
        <text>(2S)-2-hydroxy-3-oxobutyl phosphate + 5-amino-6-(D-ribitylamino)uracil = 6,7-dimethyl-8-(1-D-ribityl)lumazine + phosphate + 2 H2O + H(+)</text>
        <dbReference type="Rhea" id="RHEA:26152"/>
        <dbReference type="ChEBI" id="CHEBI:15377"/>
        <dbReference type="ChEBI" id="CHEBI:15378"/>
        <dbReference type="ChEBI" id="CHEBI:15934"/>
        <dbReference type="ChEBI" id="CHEBI:43474"/>
        <dbReference type="ChEBI" id="CHEBI:58201"/>
        <dbReference type="ChEBI" id="CHEBI:58830"/>
        <dbReference type="EC" id="2.5.1.78"/>
    </reaction>
</comment>
<evidence type="ECO:0000313" key="8">
    <source>
        <dbReference type="EMBL" id="SVC88054.1"/>
    </source>
</evidence>
<gene>
    <name evidence="8" type="ORF">METZ01_LOCUS340908</name>
</gene>
<proteinExistence type="inferred from homology"/>
<dbReference type="HAMAP" id="MF_00178">
    <property type="entry name" value="Lumazine_synth"/>
    <property type="match status" value="1"/>
</dbReference>
<evidence type="ECO:0000256" key="4">
    <source>
        <dbReference type="ARBA" id="ARBA00022619"/>
    </source>
</evidence>
<reference evidence="8" key="1">
    <citation type="submission" date="2018-05" db="EMBL/GenBank/DDBJ databases">
        <authorList>
            <person name="Lanie J.A."/>
            <person name="Ng W.-L."/>
            <person name="Kazmierczak K.M."/>
            <person name="Andrzejewski T.M."/>
            <person name="Davidsen T.M."/>
            <person name="Wayne K.J."/>
            <person name="Tettelin H."/>
            <person name="Glass J.I."/>
            <person name="Rusch D."/>
            <person name="Podicherti R."/>
            <person name="Tsui H.-C.T."/>
            <person name="Winkler M.E."/>
        </authorList>
    </citation>
    <scope>NUCLEOTIDE SEQUENCE</scope>
</reference>
<dbReference type="EMBL" id="UINC01116364">
    <property type="protein sequence ID" value="SVC88054.1"/>
    <property type="molecule type" value="Genomic_DNA"/>
</dbReference>
<keyword evidence="4" id="KW-0686">Riboflavin biosynthesis</keyword>
<dbReference type="Pfam" id="PF00885">
    <property type="entry name" value="DMRL_synthase"/>
    <property type="match status" value="1"/>
</dbReference>
<dbReference type="GO" id="GO:0009231">
    <property type="term" value="P:riboflavin biosynthetic process"/>
    <property type="evidence" value="ECO:0007669"/>
    <property type="project" value="UniProtKB-UniPathway"/>
</dbReference>
<accession>A0A382QRA1</accession>
<dbReference type="PANTHER" id="PTHR21058:SF0">
    <property type="entry name" value="6,7-DIMETHYL-8-RIBITYLLUMAZINE SYNTHASE"/>
    <property type="match status" value="1"/>
</dbReference>
<evidence type="ECO:0000256" key="1">
    <source>
        <dbReference type="ARBA" id="ARBA00004917"/>
    </source>
</evidence>
<dbReference type="InterPro" id="IPR036467">
    <property type="entry name" value="LS/RS_sf"/>
</dbReference>
<comment type="pathway">
    <text evidence="1">Cofactor biosynthesis; riboflavin biosynthesis; riboflavin from 2-hydroxy-3-oxobutyl phosphate and 5-amino-6-(D-ribitylamino)uracil: step 1/2.</text>
</comment>
<evidence type="ECO:0000256" key="6">
    <source>
        <dbReference type="ARBA" id="ARBA00048785"/>
    </source>
</evidence>
<protein>
    <recommendedName>
        <fullName evidence="3">6,7-dimethyl-8-ribityllumazine synthase</fullName>
        <ecNumber evidence="3">2.5.1.78</ecNumber>
    </recommendedName>
</protein>
<dbReference type="GO" id="GO:0005829">
    <property type="term" value="C:cytosol"/>
    <property type="evidence" value="ECO:0007669"/>
    <property type="project" value="TreeGrafter"/>
</dbReference>
<dbReference type="AlphaFoldDB" id="A0A382QRA1"/>
<dbReference type="NCBIfam" id="TIGR00114">
    <property type="entry name" value="lumazine-synth"/>
    <property type="match status" value="1"/>
</dbReference>
<dbReference type="UniPathway" id="UPA00275">
    <property type="reaction ID" value="UER00404"/>
</dbReference>
<organism evidence="8">
    <name type="scientific">marine metagenome</name>
    <dbReference type="NCBI Taxonomy" id="408172"/>
    <lineage>
        <taxon>unclassified sequences</taxon>
        <taxon>metagenomes</taxon>
        <taxon>ecological metagenomes</taxon>
    </lineage>
</organism>
<name>A0A382QRA1_9ZZZZ</name>
<dbReference type="InterPro" id="IPR002180">
    <property type="entry name" value="LS/RS"/>
</dbReference>
<keyword evidence="5" id="KW-0808">Transferase</keyword>
<dbReference type="EC" id="2.5.1.78" evidence="3"/>
<comment type="similarity">
    <text evidence="2">Belongs to the DMRL synthase family.</text>
</comment>